<dbReference type="RefSeq" id="WP_141921690.1">
    <property type="nucleotide sequence ID" value="NZ_VFQC01000001.1"/>
</dbReference>
<feature type="transmembrane region" description="Helical" evidence="2">
    <location>
        <begin position="381"/>
        <end position="402"/>
    </location>
</feature>
<dbReference type="GO" id="GO:0009103">
    <property type="term" value="P:lipopolysaccharide biosynthetic process"/>
    <property type="evidence" value="ECO:0007669"/>
    <property type="project" value="TreeGrafter"/>
</dbReference>
<feature type="transmembrane region" description="Helical" evidence="2">
    <location>
        <begin position="341"/>
        <end position="360"/>
    </location>
</feature>
<dbReference type="OrthoDB" id="3404679at2"/>
<keyword evidence="6" id="KW-1185">Reference proteome</keyword>
<dbReference type="InterPro" id="IPR043968">
    <property type="entry name" value="SGNH"/>
</dbReference>
<dbReference type="GO" id="GO:0016747">
    <property type="term" value="F:acyltransferase activity, transferring groups other than amino-acyl groups"/>
    <property type="evidence" value="ECO:0007669"/>
    <property type="project" value="InterPro"/>
</dbReference>
<evidence type="ECO:0000259" key="4">
    <source>
        <dbReference type="Pfam" id="PF19040"/>
    </source>
</evidence>
<keyword evidence="2" id="KW-1133">Transmembrane helix</keyword>
<organism evidence="5 6">
    <name type="scientific">Haloactinospora alba</name>
    <dbReference type="NCBI Taxonomy" id="405555"/>
    <lineage>
        <taxon>Bacteria</taxon>
        <taxon>Bacillati</taxon>
        <taxon>Actinomycetota</taxon>
        <taxon>Actinomycetes</taxon>
        <taxon>Streptosporangiales</taxon>
        <taxon>Nocardiopsidaceae</taxon>
        <taxon>Haloactinospora</taxon>
    </lineage>
</organism>
<comment type="caution">
    <text evidence="5">The sequence shown here is derived from an EMBL/GenBank/DDBJ whole genome shotgun (WGS) entry which is preliminary data.</text>
</comment>
<feature type="transmembrane region" description="Helical" evidence="2">
    <location>
        <begin position="96"/>
        <end position="115"/>
    </location>
</feature>
<feature type="domain" description="SGNH" evidence="4">
    <location>
        <begin position="458"/>
        <end position="682"/>
    </location>
</feature>
<gene>
    <name evidence="5" type="ORF">FHX37_0314</name>
</gene>
<evidence type="ECO:0000256" key="1">
    <source>
        <dbReference type="SAM" id="MobiDB-lite"/>
    </source>
</evidence>
<dbReference type="InterPro" id="IPR002656">
    <property type="entry name" value="Acyl_transf_3_dom"/>
</dbReference>
<sequence length="691" mass="74235">MPSAPASTAAHGGTHQPSRPAASAPRSGYRPELQGLRAVAVLLVAVYHIWFGRVSGGVDVFLLLTGFLITGSLVRSAERDGRVGVVEFWTRLVRRLVPTAAVALAGILTATYLFLPQARWRDTLSEVVAAALYHENWHLALNSVDYLASNTAASPVQHFWSLSIQGQLYLVWPFLVAAAVWAAARSGWNTRRTVLVALTAVFALSLAYSVVVTRLEQQWAYFDTGARVWELALGGMAALLLPRLRLARTLRVALGWVGLFGLVACGALFQVSTMFPGYVALWPTLAAVLVLAAGDTGSRVGADRVLSRRPLRYLGDISYALYLWHWPVLVCYLTLTGQEVPGMVSGSAVLAVSLVLAAATQRLVDGGRDRLLRGGTTPVRSVAAGLAFLLPVLTAAGGWSGYLDLQQRHRSALAAEPGNYPGARVMTGDAPETVPDLPVQPDPAEAAEDLPVTYADECNQNTRDAEVITCSYGASDPERTIALVGGSHAAHWFPALERIADDNGWRVVNIVKGACLFTDLEQTYDGETYTSCAEWNDGVVAELAELRPDAVFTTATTSSIDPEAGFGGEVVVEGYLDRWRELDELGIEVVAVRDTPRVGFDTAECVASEGPEECVGQRWGSLERTSPLAGVSGLPGNVSLLDLNDYLCSGAECPAVVGNVLVYWDGNHITRTYMRTLAPVLEREMTGATGW</sequence>
<evidence type="ECO:0000313" key="5">
    <source>
        <dbReference type="EMBL" id="TQN30436.1"/>
    </source>
</evidence>
<evidence type="ECO:0000256" key="2">
    <source>
        <dbReference type="SAM" id="Phobius"/>
    </source>
</evidence>
<feature type="transmembrane region" description="Helical" evidence="2">
    <location>
        <begin position="253"/>
        <end position="269"/>
    </location>
</feature>
<name>A0A543NF61_9ACTN</name>
<dbReference type="EMBL" id="VFQC01000001">
    <property type="protein sequence ID" value="TQN30436.1"/>
    <property type="molecule type" value="Genomic_DNA"/>
</dbReference>
<feature type="transmembrane region" description="Helical" evidence="2">
    <location>
        <begin position="313"/>
        <end position="335"/>
    </location>
</feature>
<feature type="transmembrane region" description="Helical" evidence="2">
    <location>
        <begin position="164"/>
        <end position="182"/>
    </location>
</feature>
<keyword evidence="2" id="KW-0472">Membrane</keyword>
<evidence type="ECO:0000259" key="3">
    <source>
        <dbReference type="Pfam" id="PF01757"/>
    </source>
</evidence>
<feature type="transmembrane region" description="Helical" evidence="2">
    <location>
        <begin position="194"/>
        <end position="213"/>
    </location>
</feature>
<dbReference type="AlphaFoldDB" id="A0A543NF61"/>
<feature type="transmembrane region" description="Helical" evidence="2">
    <location>
        <begin position="57"/>
        <end position="75"/>
    </location>
</feature>
<proteinExistence type="predicted"/>
<feature type="domain" description="Acyltransferase 3" evidence="3">
    <location>
        <begin position="32"/>
        <end position="359"/>
    </location>
</feature>
<accession>A0A543NF61</accession>
<evidence type="ECO:0000313" key="6">
    <source>
        <dbReference type="Proteomes" id="UP000317422"/>
    </source>
</evidence>
<feature type="transmembrane region" description="Helical" evidence="2">
    <location>
        <begin position="275"/>
        <end position="293"/>
    </location>
</feature>
<dbReference type="Pfam" id="PF01757">
    <property type="entry name" value="Acyl_transf_3"/>
    <property type="match status" value="1"/>
</dbReference>
<dbReference type="PANTHER" id="PTHR23028">
    <property type="entry name" value="ACETYLTRANSFERASE"/>
    <property type="match status" value="1"/>
</dbReference>
<feature type="transmembrane region" description="Helical" evidence="2">
    <location>
        <begin position="219"/>
        <end position="241"/>
    </location>
</feature>
<feature type="region of interest" description="Disordered" evidence="1">
    <location>
        <begin position="1"/>
        <end position="27"/>
    </location>
</feature>
<dbReference type="PANTHER" id="PTHR23028:SF53">
    <property type="entry name" value="ACYL_TRANSF_3 DOMAIN-CONTAINING PROTEIN"/>
    <property type="match status" value="1"/>
</dbReference>
<dbReference type="GO" id="GO:0016020">
    <property type="term" value="C:membrane"/>
    <property type="evidence" value="ECO:0007669"/>
    <property type="project" value="TreeGrafter"/>
</dbReference>
<protein>
    <submittedName>
        <fullName evidence="5">Peptidoglycan/LPS O-acetylase OafA/YrhL</fullName>
    </submittedName>
</protein>
<keyword evidence="2" id="KW-0812">Transmembrane</keyword>
<dbReference type="Proteomes" id="UP000317422">
    <property type="component" value="Unassembled WGS sequence"/>
</dbReference>
<dbReference type="Pfam" id="PF19040">
    <property type="entry name" value="SGNH"/>
    <property type="match status" value="1"/>
</dbReference>
<dbReference type="InterPro" id="IPR050879">
    <property type="entry name" value="Acyltransferase_3"/>
</dbReference>
<reference evidence="5 6" key="1">
    <citation type="submission" date="2019-06" db="EMBL/GenBank/DDBJ databases">
        <title>Sequencing the genomes of 1000 actinobacteria strains.</title>
        <authorList>
            <person name="Klenk H.-P."/>
        </authorList>
    </citation>
    <scope>NUCLEOTIDE SEQUENCE [LARGE SCALE GENOMIC DNA]</scope>
    <source>
        <strain evidence="5 6">DSM 45015</strain>
    </source>
</reference>